<dbReference type="EMBL" id="CP032050">
    <property type="protein sequence ID" value="AYN67502.1"/>
    <property type="molecule type" value="Genomic_DNA"/>
</dbReference>
<sequence>MANNQIDGNEIKNYDIMLKILDELSFSNRLRRKGSISYTVVDSLSIDRDLGSELIVFDNSIY</sequence>
<name>A0A3G2L5G1_9FLAO</name>
<proteinExistence type="predicted"/>
<dbReference type="OrthoDB" id="1454555at2"/>
<protein>
    <submittedName>
        <fullName evidence="1">Uncharacterized protein</fullName>
    </submittedName>
</protein>
<keyword evidence="2" id="KW-1185">Reference proteome</keyword>
<gene>
    <name evidence="1" type="ORF">D1013_09080</name>
</gene>
<dbReference type="Proteomes" id="UP000276309">
    <property type="component" value="Chromosome"/>
</dbReference>
<evidence type="ECO:0000313" key="1">
    <source>
        <dbReference type="EMBL" id="AYN67502.1"/>
    </source>
</evidence>
<dbReference type="AlphaFoldDB" id="A0A3G2L5G1"/>
<reference evidence="1 2" key="1">
    <citation type="submission" date="2018-08" db="EMBL/GenBank/DDBJ databases">
        <title>The reduced genetic potential of extracellular carbohydrate catabolism in Euzebyella marina RN62, a Flavobacteriia bacterium isolated from the hadal water.</title>
        <authorList>
            <person name="Xue C."/>
        </authorList>
    </citation>
    <scope>NUCLEOTIDE SEQUENCE [LARGE SCALE GENOMIC DNA]</scope>
    <source>
        <strain evidence="1 2">RN62</strain>
    </source>
</reference>
<organism evidence="1 2">
    <name type="scientific">Euzebyella marina</name>
    <dbReference type="NCBI Taxonomy" id="1761453"/>
    <lineage>
        <taxon>Bacteria</taxon>
        <taxon>Pseudomonadati</taxon>
        <taxon>Bacteroidota</taxon>
        <taxon>Flavobacteriia</taxon>
        <taxon>Flavobacteriales</taxon>
        <taxon>Flavobacteriaceae</taxon>
        <taxon>Euzebyella</taxon>
    </lineage>
</organism>
<dbReference type="KEGG" id="emar:D1013_09080"/>
<evidence type="ECO:0000313" key="2">
    <source>
        <dbReference type="Proteomes" id="UP000276309"/>
    </source>
</evidence>
<accession>A0A3G2L5G1</accession>